<comment type="pathway">
    <text evidence="1">Cofactor biosynthesis; tetrahydrofolate biosynthesis; 5,6,7,8-tetrahydrofolate from 7,8-dihydrofolate: step 1/1.</text>
</comment>
<evidence type="ECO:0000256" key="2">
    <source>
        <dbReference type="ARBA" id="ARBA00009539"/>
    </source>
</evidence>
<keyword evidence="4" id="KW-0554">One-carbon metabolism</keyword>
<keyword evidence="5" id="KW-0521">NADP</keyword>
<name>A0A3A1YDF5_9GAMM</name>
<dbReference type="PANTHER" id="PTHR48069">
    <property type="entry name" value="DIHYDROFOLATE REDUCTASE"/>
    <property type="match status" value="1"/>
</dbReference>
<keyword evidence="10" id="KW-1185">Reference proteome</keyword>
<dbReference type="SUPFAM" id="SSF53597">
    <property type="entry name" value="Dihydrofolate reductase-like"/>
    <property type="match status" value="1"/>
</dbReference>
<accession>A0A3A1YDF5</accession>
<feature type="domain" description="DHFR" evidence="8">
    <location>
        <begin position="46"/>
        <end position="265"/>
    </location>
</feature>
<dbReference type="EC" id="1.5.1.3" evidence="3"/>
<dbReference type="GO" id="GO:0006730">
    <property type="term" value="P:one-carbon metabolic process"/>
    <property type="evidence" value="ECO:0007669"/>
    <property type="project" value="UniProtKB-KW"/>
</dbReference>
<evidence type="ECO:0000256" key="4">
    <source>
        <dbReference type="ARBA" id="ARBA00022563"/>
    </source>
</evidence>
<dbReference type="CDD" id="cd00209">
    <property type="entry name" value="DHFR"/>
    <property type="match status" value="1"/>
</dbReference>
<dbReference type="PROSITE" id="PS51330">
    <property type="entry name" value="DHFR_2"/>
    <property type="match status" value="1"/>
</dbReference>
<dbReference type="InterPro" id="IPR024072">
    <property type="entry name" value="DHFR-like_dom_sf"/>
</dbReference>
<evidence type="ECO:0000256" key="7">
    <source>
        <dbReference type="ARBA" id="ARBA00025067"/>
    </source>
</evidence>
<comment type="caution">
    <text evidence="9">The sequence shown here is derived from an EMBL/GenBank/DDBJ whole genome shotgun (WGS) entry which is preliminary data.</text>
</comment>
<comment type="function">
    <text evidence="7">Key enzyme in folate metabolism. Catalyzes an essential reaction for de novo glycine and purine synthesis, and for DNA precursor synthesis.</text>
</comment>
<dbReference type="Gene3D" id="3.40.430.10">
    <property type="entry name" value="Dihydrofolate Reductase, subunit A"/>
    <property type="match status" value="1"/>
</dbReference>
<evidence type="ECO:0000256" key="5">
    <source>
        <dbReference type="ARBA" id="ARBA00022857"/>
    </source>
</evidence>
<reference evidence="9 10" key="1">
    <citation type="submission" date="2017-08" db="EMBL/GenBank/DDBJ databases">
        <title>Reclassification of Bisgaard taxon 37 and 44.</title>
        <authorList>
            <person name="Christensen H."/>
        </authorList>
    </citation>
    <scope>NUCLEOTIDE SEQUENCE [LARGE SCALE GENOMIC DNA]</scope>
    <source>
        <strain evidence="9 10">EEAB3T1</strain>
    </source>
</reference>
<evidence type="ECO:0000313" key="10">
    <source>
        <dbReference type="Proteomes" id="UP000265964"/>
    </source>
</evidence>
<dbReference type="UniPathway" id="UPA00077">
    <property type="reaction ID" value="UER00158"/>
</dbReference>
<dbReference type="EMBL" id="NRJF01000100">
    <property type="protein sequence ID" value="RIY35200.1"/>
    <property type="molecule type" value="Genomic_DNA"/>
</dbReference>
<evidence type="ECO:0000256" key="6">
    <source>
        <dbReference type="ARBA" id="ARBA00023002"/>
    </source>
</evidence>
<dbReference type="GO" id="GO:0046452">
    <property type="term" value="P:dihydrofolate metabolic process"/>
    <property type="evidence" value="ECO:0007669"/>
    <property type="project" value="TreeGrafter"/>
</dbReference>
<dbReference type="InterPro" id="IPR012259">
    <property type="entry name" value="DHFR"/>
</dbReference>
<evidence type="ECO:0000259" key="8">
    <source>
        <dbReference type="PROSITE" id="PS51330"/>
    </source>
</evidence>
<dbReference type="PANTHER" id="PTHR48069:SF3">
    <property type="entry name" value="DIHYDROFOLATE REDUCTASE"/>
    <property type="match status" value="1"/>
</dbReference>
<evidence type="ECO:0000313" key="9">
    <source>
        <dbReference type="EMBL" id="RIY35200.1"/>
    </source>
</evidence>
<dbReference type="AlphaFoldDB" id="A0A3A1YDF5"/>
<proteinExistence type="inferred from homology"/>
<sequence>MQKLYFSIFENIKNVLQDLDKREKIQNLLKAYTYLHYQQDKNYKFINKAVVARDKNQVIGSNGSIYWNLPKDMENFKSDTINTIVIMGRVTFNSFPKSKSGFYLTLKDRFNIVISRQAHLYYQDQLENTKFSKNLFFVESLEQAHTLSILLNIQVNELKNTELSEIIELKNILSENFSLHDKVISTIGGESIYNESLKKDEVLLPLTDIILTEVDLEAKPDPSNKLFIFNQKDYQQNHELTEIFNGTNNEEDYIKCIKTHYKLIK</sequence>
<keyword evidence="6" id="KW-0560">Oxidoreductase</keyword>
<dbReference type="GO" id="GO:0046655">
    <property type="term" value="P:folic acid metabolic process"/>
    <property type="evidence" value="ECO:0007669"/>
    <property type="project" value="TreeGrafter"/>
</dbReference>
<evidence type="ECO:0000256" key="3">
    <source>
        <dbReference type="ARBA" id="ARBA00012856"/>
    </source>
</evidence>
<comment type="similarity">
    <text evidence="2">Belongs to the dihydrofolate reductase family.</text>
</comment>
<dbReference type="GO" id="GO:0050661">
    <property type="term" value="F:NADP binding"/>
    <property type="evidence" value="ECO:0007669"/>
    <property type="project" value="InterPro"/>
</dbReference>
<dbReference type="Pfam" id="PF00186">
    <property type="entry name" value="DHFR_1"/>
    <property type="match status" value="1"/>
</dbReference>
<gene>
    <name evidence="9" type="ORF">CKF59_03985</name>
</gene>
<dbReference type="GO" id="GO:0004146">
    <property type="term" value="F:dihydrofolate reductase activity"/>
    <property type="evidence" value="ECO:0007669"/>
    <property type="project" value="UniProtKB-EC"/>
</dbReference>
<dbReference type="Proteomes" id="UP000265964">
    <property type="component" value="Unassembled WGS sequence"/>
</dbReference>
<evidence type="ECO:0000256" key="1">
    <source>
        <dbReference type="ARBA" id="ARBA00004903"/>
    </source>
</evidence>
<dbReference type="InterPro" id="IPR001796">
    <property type="entry name" value="DHFR_dom"/>
</dbReference>
<dbReference type="GO" id="GO:0046654">
    <property type="term" value="P:tetrahydrofolate biosynthetic process"/>
    <property type="evidence" value="ECO:0007669"/>
    <property type="project" value="UniProtKB-UniPathway"/>
</dbReference>
<organism evidence="9 10">
    <name type="scientific">Psittacicella gerlachiana</name>
    <dbReference type="NCBI Taxonomy" id="2028574"/>
    <lineage>
        <taxon>Bacteria</taxon>
        <taxon>Pseudomonadati</taxon>
        <taxon>Pseudomonadota</taxon>
        <taxon>Gammaproteobacteria</taxon>
        <taxon>Pasteurellales</taxon>
        <taxon>Psittacicellaceae</taxon>
        <taxon>Psittacicella</taxon>
    </lineage>
</organism>
<protein>
    <recommendedName>
        <fullName evidence="3">dihydrofolate reductase</fullName>
        <ecNumber evidence="3">1.5.1.3</ecNumber>
    </recommendedName>
</protein>